<keyword evidence="3" id="KW-0813">Transport</keyword>
<dbReference type="PANTHER" id="PTHR13099">
    <property type="entry name" value="NADH-UBIQUINONE OXIDOREDUCTASE SUBUNIT B14.5B"/>
    <property type="match status" value="1"/>
</dbReference>
<evidence type="ECO:0000256" key="5">
    <source>
        <dbReference type="ARBA" id="ARBA00022692"/>
    </source>
</evidence>
<evidence type="ECO:0000256" key="6">
    <source>
        <dbReference type="ARBA" id="ARBA00022792"/>
    </source>
</evidence>
<evidence type="ECO:0000313" key="12">
    <source>
        <dbReference type="Proteomes" id="UP000001646"/>
    </source>
</evidence>
<sequence>MVLFLRLPDEVRSLPPPPLLNHGSIWGGLMGWIASLGDNALNRRPVLGCGVHRQLLWASVGFYLGHYLVRRASYTYANRDREMFEYIKHHPEDFKEAGTLCQVALCKVTSIGRFTHMYLVEHS</sequence>
<dbReference type="Proteomes" id="UP000001646">
    <property type="component" value="Unplaced"/>
</dbReference>
<evidence type="ECO:0000313" key="11">
    <source>
        <dbReference type="Ensembl" id="ENSACAP00000038757.1"/>
    </source>
</evidence>
<reference evidence="11" key="1">
    <citation type="submission" date="2009-12" db="EMBL/GenBank/DDBJ databases">
        <title>The Genome Sequence of Anolis carolinensis (Green Anole Lizard).</title>
        <authorList>
            <consortium name="The Genome Sequencing Platform"/>
            <person name="Di Palma F."/>
            <person name="Alfoldi J."/>
            <person name="Heiman D."/>
            <person name="Young S."/>
            <person name="Grabherr M."/>
            <person name="Johnson J."/>
            <person name="Lander E.S."/>
            <person name="Lindblad-Toh K."/>
        </authorList>
    </citation>
    <scope>NUCLEOTIDE SEQUENCE [LARGE SCALE GENOMIC DNA]</scope>
    <source>
        <strain evidence="11">JBL SC #1</strain>
    </source>
</reference>
<gene>
    <name evidence="11" type="primary">ndufc2</name>
</gene>
<dbReference type="PANTHER" id="PTHR13099:SF0">
    <property type="entry name" value="NADH DEHYDROGENASE [UBIQUINONE] 1 SUBUNIT C2-RELATED"/>
    <property type="match status" value="1"/>
</dbReference>
<comment type="subcellular location">
    <subcellularLocation>
        <location evidence="1">Mitochondrion inner membrane</location>
        <topology evidence="1">Single-pass membrane protein</topology>
        <orientation evidence="1">Matrix side</orientation>
    </subcellularLocation>
</comment>
<evidence type="ECO:0000256" key="8">
    <source>
        <dbReference type="ARBA" id="ARBA00022989"/>
    </source>
</evidence>
<name>A0A803TU67_ANOCA</name>
<proteinExistence type="inferred from homology"/>
<dbReference type="Pfam" id="PF06374">
    <property type="entry name" value="NDUF_C2"/>
    <property type="match status" value="1"/>
</dbReference>
<keyword evidence="4" id="KW-0679">Respiratory chain</keyword>
<dbReference type="GO" id="GO:0005743">
    <property type="term" value="C:mitochondrial inner membrane"/>
    <property type="evidence" value="ECO:0007669"/>
    <property type="project" value="UniProtKB-SubCell"/>
</dbReference>
<comment type="similarity">
    <text evidence="2">Belongs to the complex I NDUFC2 subunit family.</text>
</comment>
<dbReference type="InParanoid" id="A0A803TU67"/>
<protein>
    <recommendedName>
        <fullName evidence="13">NADH dehydrogenase [ubiquinone] 1 subunit C2</fullName>
    </recommendedName>
</protein>
<dbReference type="GO" id="GO:0045271">
    <property type="term" value="C:respiratory chain complex I"/>
    <property type="evidence" value="ECO:0000318"/>
    <property type="project" value="GO_Central"/>
</dbReference>
<keyword evidence="7" id="KW-0249">Electron transport</keyword>
<keyword evidence="12" id="KW-1185">Reference proteome</keyword>
<keyword evidence="9" id="KW-0496">Mitochondrion</keyword>
<evidence type="ECO:0000256" key="3">
    <source>
        <dbReference type="ARBA" id="ARBA00022448"/>
    </source>
</evidence>
<evidence type="ECO:0008006" key="13">
    <source>
        <dbReference type="Google" id="ProtNLM"/>
    </source>
</evidence>
<keyword evidence="6" id="KW-0999">Mitochondrion inner membrane</keyword>
<reference evidence="11" key="2">
    <citation type="submission" date="2025-08" db="UniProtKB">
        <authorList>
            <consortium name="Ensembl"/>
        </authorList>
    </citation>
    <scope>IDENTIFICATION</scope>
</reference>
<evidence type="ECO:0000256" key="1">
    <source>
        <dbReference type="ARBA" id="ARBA00004298"/>
    </source>
</evidence>
<evidence type="ECO:0000256" key="9">
    <source>
        <dbReference type="ARBA" id="ARBA00023128"/>
    </source>
</evidence>
<keyword evidence="5" id="KW-0812">Transmembrane</keyword>
<keyword evidence="8" id="KW-1133">Transmembrane helix</keyword>
<dbReference type="GeneTree" id="ENSGT00390000010352"/>
<reference evidence="11" key="3">
    <citation type="submission" date="2025-09" db="UniProtKB">
        <authorList>
            <consortium name="Ensembl"/>
        </authorList>
    </citation>
    <scope>IDENTIFICATION</scope>
</reference>
<evidence type="ECO:0000256" key="7">
    <source>
        <dbReference type="ARBA" id="ARBA00022982"/>
    </source>
</evidence>
<evidence type="ECO:0000256" key="4">
    <source>
        <dbReference type="ARBA" id="ARBA00022660"/>
    </source>
</evidence>
<dbReference type="AlphaFoldDB" id="A0A803TU67"/>
<accession>A0A803TU67</accession>
<dbReference type="GO" id="GO:0006120">
    <property type="term" value="P:mitochondrial electron transport, NADH to ubiquinone"/>
    <property type="evidence" value="ECO:0007669"/>
    <property type="project" value="InterPro"/>
</dbReference>
<dbReference type="Ensembl" id="ENSACAT00000049892.1">
    <property type="protein sequence ID" value="ENSACAP00000038757.1"/>
    <property type="gene ID" value="ENSACAG00000039971.1"/>
</dbReference>
<dbReference type="InterPro" id="IPR009423">
    <property type="entry name" value="NDUC2"/>
</dbReference>
<organism evidence="11 12">
    <name type="scientific">Anolis carolinensis</name>
    <name type="common">Green anole</name>
    <name type="synonym">American chameleon</name>
    <dbReference type="NCBI Taxonomy" id="28377"/>
    <lineage>
        <taxon>Eukaryota</taxon>
        <taxon>Metazoa</taxon>
        <taxon>Chordata</taxon>
        <taxon>Craniata</taxon>
        <taxon>Vertebrata</taxon>
        <taxon>Euteleostomi</taxon>
        <taxon>Lepidosauria</taxon>
        <taxon>Squamata</taxon>
        <taxon>Bifurcata</taxon>
        <taxon>Unidentata</taxon>
        <taxon>Episquamata</taxon>
        <taxon>Toxicofera</taxon>
        <taxon>Iguania</taxon>
        <taxon>Dactyloidae</taxon>
        <taxon>Anolis</taxon>
    </lineage>
</organism>
<keyword evidence="10" id="KW-0472">Membrane</keyword>
<evidence type="ECO:0000256" key="10">
    <source>
        <dbReference type="ARBA" id="ARBA00023136"/>
    </source>
</evidence>
<evidence type="ECO:0000256" key="2">
    <source>
        <dbReference type="ARBA" id="ARBA00008674"/>
    </source>
</evidence>